<evidence type="ECO:0000313" key="2">
    <source>
        <dbReference type="Proteomes" id="UP001589836"/>
    </source>
</evidence>
<evidence type="ECO:0000313" key="1">
    <source>
        <dbReference type="EMBL" id="MFC0522946.1"/>
    </source>
</evidence>
<name>A0ABV6LKQ5_9BACI</name>
<organism evidence="1 2">
    <name type="scientific">Pontibacillus salicampi</name>
    <dbReference type="NCBI Taxonomy" id="1449801"/>
    <lineage>
        <taxon>Bacteria</taxon>
        <taxon>Bacillati</taxon>
        <taxon>Bacillota</taxon>
        <taxon>Bacilli</taxon>
        <taxon>Bacillales</taxon>
        <taxon>Bacillaceae</taxon>
        <taxon>Pontibacillus</taxon>
    </lineage>
</organism>
<dbReference type="RefSeq" id="WP_377345469.1">
    <property type="nucleotide sequence ID" value="NZ_JBHLTP010000003.1"/>
</dbReference>
<dbReference type="Proteomes" id="UP001589836">
    <property type="component" value="Unassembled WGS sequence"/>
</dbReference>
<accession>A0ABV6LKQ5</accession>
<evidence type="ECO:0008006" key="3">
    <source>
        <dbReference type="Google" id="ProtNLM"/>
    </source>
</evidence>
<dbReference type="EMBL" id="JBHLTP010000003">
    <property type="protein sequence ID" value="MFC0522946.1"/>
    <property type="molecule type" value="Genomic_DNA"/>
</dbReference>
<gene>
    <name evidence="1" type="ORF">ACFFGV_04985</name>
</gene>
<keyword evidence="2" id="KW-1185">Reference proteome</keyword>
<proteinExistence type="predicted"/>
<comment type="caution">
    <text evidence="1">The sequence shown here is derived from an EMBL/GenBank/DDBJ whole genome shotgun (WGS) entry which is preliminary data.</text>
</comment>
<protein>
    <recommendedName>
        <fullName evidence="3">DUF1878 family protein</fullName>
    </recommendedName>
</protein>
<sequence length="117" mass="13851">MNNYLIRQLTDKIVRALPKEKKEIYTYVMRMEDEVEKEVATSAEFLDYLKIEAPHKLAAEHFGLTLFELLQIMKDVELDIDQQLTSMMDEVKWMDCTDFVYSTSTKKQKVFYVSIPN</sequence>
<reference evidence="1 2" key="1">
    <citation type="submission" date="2024-09" db="EMBL/GenBank/DDBJ databases">
        <authorList>
            <person name="Sun Q."/>
            <person name="Mori K."/>
        </authorList>
    </citation>
    <scope>NUCLEOTIDE SEQUENCE [LARGE SCALE GENOMIC DNA]</scope>
    <source>
        <strain evidence="1 2">NCAIM B.02529</strain>
    </source>
</reference>